<keyword evidence="7" id="KW-1185">Reference proteome</keyword>
<dbReference type="Proteomes" id="UP000181997">
    <property type="component" value="Unassembled WGS sequence"/>
</dbReference>
<dbReference type="Gene3D" id="1.20.120.350">
    <property type="entry name" value="Voltage-gated potassium channels. Chain C"/>
    <property type="match status" value="1"/>
</dbReference>
<evidence type="ECO:0000256" key="2">
    <source>
        <dbReference type="ARBA" id="ARBA00022692"/>
    </source>
</evidence>
<reference evidence="7" key="1">
    <citation type="submission" date="2016-08" db="EMBL/GenBank/DDBJ databases">
        <authorList>
            <person name="Varghese N."/>
            <person name="Submissions Spin"/>
        </authorList>
    </citation>
    <scope>NUCLEOTIDE SEQUENCE [LARGE SCALE GENOMIC DNA]</scope>
    <source>
        <strain evidence="7">SGD-1123</strain>
    </source>
</reference>
<dbReference type="RefSeq" id="WP_058297107.1">
    <property type="nucleotide sequence ID" value="NZ_FMAU01000001.1"/>
</dbReference>
<dbReference type="EMBL" id="FMAU01000001">
    <property type="protein sequence ID" value="SCB73782.1"/>
    <property type="molecule type" value="Genomic_DNA"/>
</dbReference>
<keyword evidence="6" id="KW-0406">Ion transport</keyword>
<evidence type="ECO:0000256" key="5">
    <source>
        <dbReference type="SAM" id="Phobius"/>
    </source>
</evidence>
<evidence type="ECO:0000313" key="7">
    <source>
        <dbReference type="Proteomes" id="UP000181997"/>
    </source>
</evidence>
<dbReference type="OrthoDB" id="9785285at2"/>
<feature type="transmembrane region" description="Helical" evidence="5">
    <location>
        <begin position="109"/>
        <end position="132"/>
    </location>
</feature>
<keyword evidence="6" id="KW-0813">Transport</keyword>
<sequence>MQKIMKIIYEMFMLLLVMVTIINLWQEDNHNSLLNWLVWGIFFADFVVRLLKAEKKWEFLKENPFLVIAILPFDQFFQMARIVRVIYLFRLKTITKYYISPYVEKLTYQSWTLLISILLGFLLAESFIIFFIEETVSSFYDGIVVVFGHLVYMGSTIVNLQSGVSMWLLTVTAIIGISLQGLALQWGMTKLEGVYKGLINSRQSK</sequence>
<dbReference type="GO" id="GO:0016020">
    <property type="term" value="C:membrane"/>
    <property type="evidence" value="ECO:0007669"/>
    <property type="project" value="UniProtKB-SubCell"/>
</dbReference>
<feature type="transmembrane region" description="Helical" evidence="5">
    <location>
        <begin position="7"/>
        <end position="26"/>
    </location>
</feature>
<evidence type="ECO:0000313" key="6">
    <source>
        <dbReference type="EMBL" id="SCB73782.1"/>
    </source>
</evidence>
<keyword evidence="3 5" id="KW-1133">Transmembrane helix</keyword>
<feature type="transmembrane region" description="Helical" evidence="5">
    <location>
        <begin position="164"/>
        <end position="184"/>
    </location>
</feature>
<keyword evidence="2 5" id="KW-0812">Transmembrane</keyword>
<keyword evidence="6" id="KW-0407">Ion channel</keyword>
<feature type="transmembrane region" description="Helical" evidence="5">
    <location>
        <begin position="32"/>
        <end position="51"/>
    </location>
</feature>
<keyword evidence="4 5" id="KW-0472">Membrane</keyword>
<feature type="transmembrane region" description="Helical" evidence="5">
    <location>
        <begin position="139"/>
        <end position="158"/>
    </location>
</feature>
<evidence type="ECO:0000256" key="1">
    <source>
        <dbReference type="ARBA" id="ARBA00004141"/>
    </source>
</evidence>
<accession>A0A0V8HPI7</accession>
<dbReference type="AlphaFoldDB" id="A0A0V8HPI7"/>
<dbReference type="GO" id="GO:0034220">
    <property type="term" value="P:monoatomic ion transmembrane transport"/>
    <property type="evidence" value="ECO:0007669"/>
    <property type="project" value="UniProtKB-KW"/>
</dbReference>
<evidence type="ECO:0000256" key="4">
    <source>
        <dbReference type="ARBA" id="ARBA00023136"/>
    </source>
</evidence>
<evidence type="ECO:0000256" key="3">
    <source>
        <dbReference type="ARBA" id="ARBA00022989"/>
    </source>
</evidence>
<gene>
    <name evidence="6" type="ORF">GA0061094_0172</name>
</gene>
<protein>
    <submittedName>
        <fullName evidence="6">Voltage-gated potassium channel</fullName>
    </submittedName>
</protein>
<dbReference type="SUPFAM" id="SSF81324">
    <property type="entry name" value="Voltage-gated potassium channels"/>
    <property type="match status" value="1"/>
</dbReference>
<proteinExistence type="predicted"/>
<name>A0A0V8HPI7_9BACI</name>
<dbReference type="InterPro" id="IPR027359">
    <property type="entry name" value="Volt_channel_dom_sf"/>
</dbReference>
<comment type="subcellular location">
    <subcellularLocation>
        <location evidence="1">Membrane</location>
        <topology evidence="1">Multi-pass membrane protein</topology>
    </subcellularLocation>
</comment>
<organism evidence="6 7">
    <name type="scientific">[Bacillus] enclensis</name>
    <dbReference type="NCBI Taxonomy" id="1402860"/>
    <lineage>
        <taxon>Bacteria</taxon>
        <taxon>Bacillati</taxon>
        <taxon>Bacillota</taxon>
        <taxon>Bacilli</taxon>
        <taxon>Bacillales</taxon>
        <taxon>Bacillaceae</taxon>
        <taxon>Rossellomorea</taxon>
    </lineage>
</organism>